<dbReference type="SUPFAM" id="SSF53335">
    <property type="entry name" value="S-adenosyl-L-methionine-dependent methyltransferases"/>
    <property type="match status" value="1"/>
</dbReference>
<reference evidence="4 5" key="1">
    <citation type="submission" date="2023-10" db="EMBL/GenBank/DDBJ databases">
        <title>Two novel species belonging to the OM43/NOR5 clade.</title>
        <authorList>
            <person name="Park M."/>
        </authorList>
    </citation>
    <scope>NUCLEOTIDE SEQUENCE [LARGE SCALE GENOMIC DNA]</scope>
    <source>
        <strain evidence="4 5">IMCC45268</strain>
    </source>
</reference>
<evidence type="ECO:0000256" key="2">
    <source>
        <dbReference type="ARBA" id="ARBA00022694"/>
    </source>
</evidence>
<feature type="binding site" evidence="3">
    <location>
        <position position="131"/>
    </location>
    <ligand>
        <name>carboxy-S-adenosyl-L-methionine</name>
        <dbReference type="ChEBI" id="CHEBI:134278"/>
    </ligand>
</feature>
<keyword evidence="1 3" id="KW-0808">Transferase</keyword>
<evidence type="ECO:0000313" key="5">
    <source>
        <dbReference type="Proteomes" id="UP001626549"/>
    </source>
</evidence>
<dbReference type="PANTHER" id="PTHR43464">
    <property type="entry name" value="METHYLTRANSFERASE"/>
    <property type="match status" value="1"/>
</dbReference>
<feature type="binding site" evidence="3">
    <location>
        <position position="92"/>
    </location>
    <ligand>
        <name>carboxy-S-adenosyl-L-methionine</name>
        <dbReference type="ChEBI" id="CHEBI:134278"/>
    </ligand>
</feature>
<protein>
    <recommendedName>
        <fullName evidence="3">tRNA U34 carboxymethyltransferase</fullName>
        <ecNumber evidence="3">2.5.1.-</ecNumber>
    </recommendedName>
</protein>
<feature type="binding site" evidence="3">
    <location>
        <position position="201"/>
    </location>
    <ligand>
        <name>carboxy-S-adenosyl-L-methionine</name>
        <dbReference type="ChEBI" id="CHEBI:134278"/>
    </ligand>
</feature>
<dbReference type="InterPro" id="IPR029063">
    <property type="entry name" value="SAM-dependent_MTases_sf"/>
</dbReference>
<feature type="binding site" evidence="3">
    <location>
        <position position="316"/>
    </location>
    <ligand>
        <name>carboxy-S-adenosyl-L-methionine</name>
        <dbReference type="ChEBI" id="CHEBI:134278"/>
    </ligand>
</feature>
<keyword evidence="5" id="KW-1185">Reference proteome</keyword>
<proteinExistence type="inferred from homology"/>
<accession>A0ABZ0IEZ9</accession>
<feature type="binding site" evidence="3">
    <location>
        <position position="197"/>
    </location>
    <ligand>
        <name>carboxy-S-adenosyl-L-methionine</name>
        <dbReference type="ChEBI" id="CHEBI:134278"/>
    </ligand>
</feature>
<dbReference type="Proteomes" id="UP001626549">
    <property type="component" value="Chromosome"/>
</dbReference>
<sequence length="324" mass="36358">MIDIQGIQQRWADGPLEPWGMLLPEQVEAGLSVLRHGDIPRWEKALDSLPDIPVGDTDLTSASVGVRASQAIDNATLSVLETTLRGLCPWRKGPYELFGVAIDTEWHSDWKWDRLSQHIEPLENRRVLDVGCGNGYHCWRIRGAGASEVIGIDPSPLFVIQFAALQRYIQDPAVCVLPIGIEKLPPKLHAFDTAFSMGVLYHRRSPMEHLMTLRDSLRSGGQLVLETLVIEGDEQQCLVPQGRYARMGNVWFIPSAAMLILWLAKLGWKNPRVVDESVTTTDEQRATEWMSYQSLENFLDPDDQTKTLEGYPAPRRAIVIAEAP</sequence>
<comment type="subunit">
    <text evidence="3">Homotetramer.</text>
</comment>
<dbReference type="HAMAP" id="MF_01590">
    <property type="entry name" value="tRNA_carboxymethyltr_CmoB"/>
    <property type="match status" value="1"/>
</dbReference>
<gene>
    <name evidence="3 4" type="primary">cmoB</name>
    <name evidence="4" type="ORF">R0137_05930</name>
</gene>
<dbReference type="InterPro" id="IPR027555">
    <property type="entry name" value="Mo5U34_MeTrfas-like"/>
</dbReference>
<name>A0ABZ0IEZ9_9GAMM</name>
<dbReference type="NCBIfam" id="TIGR00452">
    <property type="entry name" value="tRNA 5-methoxyuridine(34)/uridine 5-oxyacetic acid(34) synthase CmoB"/>
    <property type="match status" value="1"/>
</dbReference>
<dbReference type="CDD" id="cd02440">
    <property type="entry name" value="AdoMet_MTases"/>
    <property type="match status" value="1"/>
</dbReference>
<dbReference type="EC" id="2.5.1.-" evidence="3"/>
<dbReference type="Gene3D" id="3.40.50.150">
    <property type="entry name" value="Vaccinia Virus protein VP39"/>
    <property type="match status" value="1"/>
</dbReference>
<dbReference type="RefSeq" id="WP_407329311.1">
    <property type="nucleotide sequence ID" value="NZ_CP136865.1"/>
</dbReference>
<keyword evidence="2 3" id="KW-0819">tRNA processing</keyword>
<comment type="function">
    <text evidence="3">Catalyzes carboxymethyl transfer from carboxy-S-adenosyl-L-methionine (Cx-SAM) to 5-hydroxyuridine (ho5U) to form 5-carboxymethoxyuridine (cmo5U) at position 34 in tRNAs.</text>
</comment>
<comment type="catalytic activity">
    <reaction evidence="3">
        <text>carboxy-S-adenosyl-L-methionine + 5-hydroxyuridine(34) in tRNA = 5-carboxymethoxyuridine(34) in tRNA + S-adenosyl-L-homocysteine + H(+)</text>
        <dbReference type="Rhea" id="RHEA:52848"/>
        <dbReference type="Rhea" id="RHEA-COMP:13381"/>
        <dbReference type="Rhea" id="RHEA-COMP:13383"/>
        <dbReference type="ChEBI" id="CHEBI:15378"/>
        <dbReference type="ChEBI" id="CHEBI:57856"/>
        <dbReference type="ChEBI" id="CHEBI:134278"/>
        <dbReference type="ChEBI" id="CHEBI:136877"/>
        <dbReference type="ChEBI" id="CHEBI:136879"/>
    </reaction>
</comment>
<feature type="binding site" evidence="3">
    <location>
        <position position="111"/>
    </location>
    <ligand>
        <name>carboxy-S-adenosyl-L-methionine</name>
        <dbReference type="ChEBI" id="CHEBI:134278"/>
    </ligand>
</feature>
<dbReference type="InterPro" id="IPR010017">
    <property type="entry name" value="CmoB"/>
</dbReference>
<feature type="binding site" evidence="3">
    <location>
        <begin position="181"/>
        <end position="182"/>
    </location>
    <ligand>
        <name>carboxy-S-adenosyl-L-methionine</name>
        <dbReference type="ChEBI" id="CHEBI:134278"/>
    </ligand>
</feature>
<evidence type="ECO:0000313" key="4">
    <source>
        <dbReference type="EMBL" id="WOJ98112.1"/>
    </source>
</evidence>
<dbReference type="Pfam" id="PF08003">
    <property type="entry name" value="Methyltransf_9"/>
    <property type="match status" value="1"/>
</dbReference>
<dbReference type="NCBIfam" id="NF011650">
    <property type="entry name" value="PRK15068.1"/>
    <property type="match status" value="1"/>
</dbReference>
<feature type="binding site" evidence="3">
    <location>
        <begin position="153"/>
        <end position="155"/>
    </location>
    <ligand>
        <name>carboxy-S-adenosyl-L-methionine</name>
        <dbReference type="ChEBI" id="CHEBI:134278"/>
    </ligand>
</feature>
<comment type="similarity">
    <text evidence="3">Belongs to the class I-like SAM-binding methyltransferase superfamily. CmoB family.</text>
</comment>
<evidence type="ECO:0000256" key="1">
    <source>
        <dbReference type="ARBA" id="ARBA00022679"/>
    </source>
</evidence>
<evidence type="ECO:0000256" key="3">
    <source>
        <dbReference type="HAMAP-Rule" id="MF_01590"/>
    </source>
</evidence>
<dbReference type="PANTHER" id="PTHR43464:SF95">
    <property type="entry name" value="TRNA U34 CARBOXYMETHYLTRANSFERASE"/>
    <property type="match status" value="1"/>
</dbReference>
<organism evidence="4 5">
    <name type="scientific">Congregibacter brevis</name>
    <dbReference type="NCBI Taxonomy" id="3081201"/>
    <lineage>
        <taxon>Bacteria</taxon>
        <taxon>Pseudomonadati</taxon>
        <taxon>Pseudomonadota</taxon>
        <taxon>Gammaproteobacteria</taxon>
        <taxon>Cellvibrionales</taxon>
        <taxon>Halieaceae</taxon>
        <taxon>Congregibacter</taxon>
    </lineage>
</organism>
<dbReference type="EMBL" id="CP136865">
    <property type="protein sequence ID" value="WOJ98112.1"/>
    <property type="molecule type" value="Genomic_DNA"/>
</dbReference>
<feature type="binding site" evidence="3">
    <location>
        <position position="106"/>
    </location>
    <ligand>
        <name>carboxy-S-adenosyl-L-methionine</name>
        <dbReference type="ChEBI" id="CHEBI:134278"/>
    </ligand>
</feature>